<name>A8ZX51_DESOH</name>
<dbReference type="HOGENOM" id="CLU_046737_12_2_7"/>
<feature type="domain" description="SHSP" evidence="3">
    <location>
        <begin position="36"/>
        <end position="150"/>
    </location>
</feature>
<dbReference type="SUPFAM" id="SSF49764">
    <property type="entry name" value="HSP20-like chaperones"/>
    <property type="match status" value="1"/>
</dbReference>
<dbReference type="Proteomes" id="UP000008561">
    <property type="component" value="Chromosome"/>
</dbReference>
<dbReference type="AlphaFoldDB" id="A8ZX51"/>
<dbReference type="STRING" id="96561.Dole_1100"/>
<evidence type="ECO:0000256" key="2">
    <source>
        <dbReference type="RuleBase" id="RU003616"/>
    </source>
</evidence>
<accession>A8ZX51</accession>
<sequence length="150" mass="16926">MDFIKIRLSSDLDQMGPDIRKTMDDIFGSVNPMFSRYNQKWVPPMDLFETRDEITIVAAIGGVERESLEVEINQRAVRISGARKAPVSVEKARFCLAEIQYGRFDRVLFLPTLIDTDKVSASLSGGLLRITMGKQPVSGSKKIPIRHLDR</sequence>
<reference evidence="4 5" key="1">
    <citation type="submission" date="2007-10" db="EMBL/GenBank/DDBJ databases">
        <title>Complete sequence of Desulfococcus oleovorans Hxd3.</title>
        <authorList>
            <consortium name="US DOE Joint Genome Institute"/>
            <person name="Copeland A."/>
            <person name="Lucas S."/>
            <person name="Lapidus A."/>
            <person name="Barry K."/>
            <person name="Glavina del Rio T."/>
            <person name="Dalin E."/>
            <person name="Tice H."/>
            <person name="Pitluck S."/>
            <person name="Kiss H."/>
            <person name="Brettin T."/>
            <person name="Bruce D."/>
            <person name="Detter J.C."/>
            <person name="Han C."/>
            <person name="Schmutz J."/>
            <person name="Larimer F."/>
            <person name="Land M."/>
            <person name="Hauser L."/>
            <person name="Kyrpides N."/>
            <person name="Kim E."/>
            <person name="Wawrik B."/>
            <person name="Richardson P."/>
        </authorList>
    </citation>
    <scope>NUCLEOTIDE SEQUENCE [LARGE SCALE GENOMIC DNA]</scope>
    <source>
        <strain evidence="5">DSM 6200 / JCM 39069 / Hxd3</strain>
    </source>
</reference>
<keyword evidence="4" id="KW-0346">Stress response</keyword>
<dbReference type="KEGG" id="dol:Dole_1100"/>
<dbReference type="InterPro" id="IPR031107">
    <property type="entry name" value="Small_HSP"/>
</dbReference>
<dbReference type="eggNOG" id="COG0071">
    <property type="taxonomic scope" value="Bacteria"/>
</dbReference>
<dbReference type="CDD" id="cd06464">
    <property type="entry name" value="ACD_sHsps-like"/>
    <property type="match status" value="1"/>
</dbReference>
<comment type="similarity">
    <text evidence="1 2">Belongs to the small heat shock protein (HSP20) family.</text>
</comment>
<dbReference type="EMBL" id="CP000859">
    <property type="protein sequence ID" value="ABW66907.1"/>
    <property type="molecule type" value="Genomic_DNA"/>
</dbReference>
<organism evidence="4 5">
    <name type="scientific">Desulfosudis oleivorans (strain DSM 6200 / JCM 39069 / Hxd3)</name>
    <name type="common">Desulfococcus oleovorans</name>
    <dbReference type="NCBI Taxonomy" id="96561"/>
    <lineage>
        <taxon>Bacteria</taxon>
        <taxon>Pseudomonadati</taxon>
        <taxon>Thermodesulfobacteriota</taxon>
        <taxon>Desulfobacteria</taxon>
        <taxon>Desulfobacterales</taxon>
        <taxon>Desulfosudaceae</taxon>
        <taxon>Desulfosudis</taxon>
    </lineage>
</organism>
<dbReference type="Gene3D" id="2.60.40.790">
    <property type="match status" value="1"/>
</dbReference>
<evidence type="ECO:0000259" key="3">
    <source>
        <dbReference type="PROSITE" id="PS01031"/>
    </source>
</evidence>
<dbReference type="InterPro" id="IPR002068">
    <property type="entry name" value="A-crystallin/Hsp20_dom"/>
</dbReference>
<gene>
    <name evidence="4" type="ordered locus">Dole_1100</name>
</gene>
<dbReference type="InterPro" id="IPR008978">
    <property type="entry name" value="HSP20-like_chaperone"/>
</dbReference>
<dbReference type="Pfam" id="PF00011">
    <property type="entry name" value="HSP20"/>
    <property type="match status" value="1"/>
</dbReference>
<evidence type="ECO:0000256" key="1">
    <source>
        <dbReference type="PROSITE-ProRule" id="PRU00285"/>
    </source>
</evidence>
<dbReference type="PROSITE" id="PS01031">
    <property type="entry name" value="SHSP"/>
    <property type="match status" value="1"/>
</dbReference>
<keyword evidence="5" id="KW-1185">Reference proteome</keyword>
<evidence type="ECO:0000313" key="4">
    <source>
        <dbReference type="EMBL" id="ABW66907.1"/>
    </source>
</evidence>
<proteinExistence type="inferred from homology"/>
<evidence type="ECO:0000313" key="5">
    <source>
        <dbReference type="Proteomes" id="UP000008561"/>
    </source>
</evidence>
<protein>
    <submittedName>
        <fullName evidence="4">Heat shock protein Hsp20</fullName>
    </submittedName>
</protein>
<dbReference type="PANTHER" id="PTHR11527">
    <property type="entry name" value="HEAT-SHOCK PROTEIN 20 FAMILY MEMBER"/>
    <property type="match status" value="1"/>
</dbReference>
<dbReference type="RefSeq" id="WP_012174525.1">
    <property type="nucleotide sequence ID" value="NC_009943.1"/>
</dbReference>